<dbReference type="Proteomes" id="UP001211907">
    <property type="component" value="Unassembled WGS sequence"/>
</dbReference>
<evidence type="ECO:0000256" key="2">
    <source>
        <dbReference type="ARBA" id="ARBA00010050"/>
    </source>
</evidence>
<evidence type="ECO:0000313" key="9">
    <source>
        <dbReference type="Proteomes" id="UP001211907"/>
    </source>
</evidence>
<dbReference type="GO" id="GO:0019905">
    <property type="term" value="F:syntaxin binding"/>
    <property type="evidence" value="ECO:0007669"/>
    <property type="project" value="TreeGrafter"/>
</dbReference>
<dbReference type="GO" id="GO:0005483">
    <property type="term" value="F:soluble NSF attachment protein activity"/>
    <property type="evidence" value="ECO:0007669"/>
    <property type="project" value="UniProtKB-ARBA"/>
</dbReference>
<dbReference type="EMBL" id="JADGJH010000510">
    <property type="protein sequence ID" value="KAJ3127473.1"/>
    <property type="molecule type" value="Genomic_DNA"/>
</dbReference>
<dbReference type="Pfam" id="PF14938">
    <property type="entry name" value="SNAP"/>
    <property type="match status" value="1"/>
</dbReference>
<keyword evidence="4 7" id="KW-0931">ER-Golgi transport</keyword>
<organism evidence="8 9">
    <name type="scientific">Physocladia obscura</name>
    <dbReference type="NCBI Taxonomy" id="109957"/>
    <lineage>
        <taxon>Eukaryota</taxon>
        <taxon>Fungi</taxon>
        <taxon>Fungi incertae sedis</taxon>
        <taxon>Chytridiomycota</taxon>
        <taxon>Chytridiomycota incertae sedis</taxon>
        <taxon>Chytridiomycetes</taxon>
        <taxon>Chytridiales</taxon>
        <taxon>Chytriomycetaceae</taxon>
        <taxon>Physocladia</taxon>
    </lineage>
</organism>
<dbReference type="GO" id="GO:0005774">
    <property type="term" value="C:vacuolar membrane"/>
    <property type="evidence" value="ECO:0007669"/>
    <property type="project" value="TreeGrafter"/>
</dbReference>
<dbReference type="GO" id="GO:0035494">
    <property type="term" value="P:SNARE complex disassembly"/>
    <property type="evidence" value="ECO:0007669"/>
    <property type="project" value="TreeGrafter"/>
</dbReference>
<dbReference type="GO" id="GO:0031201">
    <property type="term" value="C:SNARE complex"/>
    <property type="evidence" value="ECO:0007669"/>
    <property type="project" value="TreeGrafter"/>
</dbReference>
<keyword evidence="3 7" id="KW-0813">Transport</keyword>
<dbReference type="PANTHER" id="PTHR13768">
    <property type="entry name" value="SOLUBLE NSF ATTACHMENT PROTEIN SNAP"/>
    <property type="match status" value="1"/>
</dbReference>
<gene>
    <name evidence="8" type="primary">SEC17</name>
    <name evidence="8" type="ORF">HK100_009746</name>
</gene>
<name>A0AAD5XE35_9FUNG</name>
<evidence type="ECO:0000256" key="5">
    <source>
        <dbReference type="ARBA" id="ARBA00022927"/>
    </source>
</evidence>
<sequence length="288" mass="32041">MGSDPRHLIAEAEKKASAPAGWFGFGGPKLDEAAELYMKAGNAYKLQKQWKESGDAYRSQANLLIKSGERDEAVSAFLNAAKSYKKVVPLEYITVLESAVSILIEKGRFSAAASNQKLIAEVYETEIGDIKAARDAYEKAGEWYQGEEANASADGCFIKAATFAAQLEDFEAALSMIEDVASRCVDHKLTKWSLKEYFFKAGIILLNIGDVVRVRTSLERYCGMDLSFRDQREYKFILKLADAFEAGDVEGFTNSVVEFDRFSTLDPWKTALLLRVKKSIGEEDEDLT</sequence>
<dbReference type="PRINTS" id="PR00448">
    <property type="entry name" value="NSFATTACHMNT"/>
</dbReference>
<dbReference type="CDD" id="cd15832">
    <property type="entry name" value="SNAP"/>
    <property type="match status" value="1"/>
</dbReference>
<dbReference type="PANTHER" id="PTHR13768:SF8">
    <property type="entry name" value="ALPHA-SOLUBLE NSF ATTACHMENT PROTEIN"/>
    <property type="match status" value="1"/>
</dbReference>
<keyword evidence="9" id="KW-1185">Reference proteome</keyword>
<reference evidence="8" key="1">
    <citation type="submission" date="2020-05" db="EMBL/GenBank/DDBJ databases">
        <title>Phylogenomic resolution of chytrid fungi.</title>
        <authorList>
            <person name="Stajich J.E."/>
            <person name="Amses K."/>
            <person name="Simmons R."/>
            <person name="Seto K."/>
            <person name="Myers J."/>
            <person name="Bonds A."/>
            <person name="Quandt C.A."/>
            <person name="Barry K."/>
            <person name="Liu P."/>
            <person name="Grigoriev I."/>
            <person name="Longcore J.E."/>
            <person name="James T.Y."/>
        </authorList>
    </citation>
    <scope>NUCLEOTIDE SEQUENCE</scope>
    <source>
        <strain evidence="8">JEL0513</strain>
    </source>
</reference>
<evidence type="ECO:0000256" key="4">
    <source>
        <dbReference type="ARBA" id="ARBA00022892"/>
    </source>
</evidence>
<evidence type="ECO:0000256" key="3">
    <source>
        <dbReference type="ARBA" id="ARBA00022448"/>
    </source>
</evidence>
<dbReference type="FunFam" id="1.25.40.10:FF:000049">
    <property type="entry name" value="Alpha-soluble NSF attachment protein-like"/>
    <property type="match status" value="1"/>
</dbReference>
<accession>A0AAD5XE35</accession>
<dbReference type="InterPro" id="IPR000744">
    <property type="entry name" value="NSF_attach"/>
</dbReference>
<keyword evidence="5 7" id="KW-0653">Protein transport</keyword>
<protein>
    <submittedName>
        <fullName evidence="8">Vesicular-fusion protein S17</fullName>
    </submittedName>
</protein>
<comment type="function">
    <text evidence="7">Required for vesicular transport between the endoplasmic reticulum and the Golgi apparatus.</text>
</comment>
<evidence type="ECO:0000256" key="1">
    <source>
        <dbReference type="ARBA" id="ARBA00004170"/>
    </source>
</evidence>
<evidence type="ECO:0000256" key="7">
    <source>
        <dbReference type="RuleBase" id="RU367013"/>
    </source>
</evidence>
<comment type="caution">
    <text evidence="8">The sequence shown here is derived from an EMBL/GenBank/DDBJ whole genome shotgun (WGS) entry which is preliminary data.</text>
</comment>
<dbReference type="Gene3D" id="1.25.40.10">
    <property type="entry name" value="Tetratricopeptide repeat domain"/>
    <property type="match status" value="1"/>
</dbReference>
<comment type="subcellular location">
    <subcellularLocation>
        <location evidence="1 7">Membrane</location>
        <topology evidence="1 7">Peripheral membrane protein</topology>
    </subcellularLocation>
</comment>
<comment type="similarity">
    <text evidence="2 7">Belongs to the SNAP family.</text>
</comment>
<evidence type="ECO:0000256" key="6">
    <source>
        <dbReference type="ARBA" id="ARBA00023136"/>
    </source>
</evidence>
<dbReference type="AlphaFoldDB" id="A0AAD5XE35"/>
<proteinExistence type="inferred from homology"/>
<evidence type="ECO:0000313" key="8">
    <source>
        <dbReference type="EMBL" id="KAJ3127473.1"/>
    </source>
</evidence>
<keyword evidence="6 7" id="KW-0472">Membrane</keyword>
<dbReference type="InterPro" id="IPR011990">
    <property type="entry name" value="TPR-like_helical_dom_sf"/>
</dbReference>
<dbReference type="GO" id="GO:0006886">
    <property type="term" value="P:intracellular protein transport"/>
    <property type="evidence" value="ECO:0007669"/>
    <property type="project" value="UniProtKB-UniRule"/>
</dbReference>
<dbReference type="SUPFAM" id="SSF48452">
    <property type="entry name" value="TPR-like"/>
    <property type="match status" value="1"/>
</dbReference>